<organism evidence="7 8">
    <name type="scientific">Dietzia cinnamea</name>
    <dbReference type="NCBI Taxonomy" id="321318"/>
    <lineage>
        <taxon>Bacteria</taxon>
        <taxon>Bacillati</taxon>
        <taxon>Actinomycetota</taxon>
        <taxon>Actinomycetes</taxon>
        <taxon>Mycobacteriales</taxon>
        <taxon>Dietziaceae</taxon>
        <taxon>Dietzia</taxon>
    </lineage>
</organism>
<dbReference type="EMBL" id="SMCX01000013">
    <property type="protein sequence ID" value="TCW23355.1"/>
    <property type="molecule type" value="Genomic_DNA"/>
</dbReference>
<gene>
    <name evidence="7" type="ORF">EDD19_11345</name>
</gene>
<evidence type="ECO:0000256" key="1">
    <source>
        <dbReference type="ARBA" id="ARBA00004651"/>
    </source>
</evidence>
<comment type="subcellular location">
    <subcellularLocation>
        <location evidence="1">Cell membrane</location>
        <topology evidence="1">Multi-pass membrane protein</topology>
    </subcellularLocation>
</comment>
<evidence type="ECO:0000313" key="7">
    <source>
        <dbReference type="EMBL" id="TCW23355.1"/>
    </source>
</evidence>
<evidence type="ECO:0000256" key="5">
    <source>
        <dbReference type="ARBA" id="ARBA00023136"/>
    </source>
</evidence>
<protein>
    <recommendedName>
        <fullName evidence="6">Cardiolipin synthase N-terminal domain-containing protein</fullName>
    </recommendedName>
</protein>
<dbReference type="Pfam" id="PF13396">
    <property type="entry name" value="PLDc_N"/>
    <property type="match status" value="1"/>
</dbReference>
<dbReference type="OrthoDB" id="5125307at2"/>
<evidence type="ECO:0000313" key="8">
    <source>
        <dbReference type="Proteomes" id="UP000295805"/>
    </source>
</evidence>
<proteinExistence type="predicted"/>
<dbReference type="InterPro" id="IPR027379">
    <property type="entry name" value="CLS_N"/>
</dbReference>
<dbReference type="GeneID" id="89532123"/>
<dbReference type="AlphaFoldDB" id="A0A177LCR3"/>
<keyword evidence="4" id="KW-1133">Transmembrane helix</keyword>
<evidence type="ECO:0000256" key="4">
    <source>
        <dbReference type="ARBA" id="ARBA00022989"/>
    </source>
</evidence>
<evidence type="ECO:0000259" key="6">
    <source>
        <dbReference type="Pfam" id="PF13396"/>
    </source>
</evidence>
<reference evidence="7 8" key="1">
    <citation type="submission" date="2019-03" db="EMBL/GenBank/DDBJ databases">
        <title>Root nodule microbial communities of legume samples collected from USA, Mexico and Botswana.</title>
        <authorList>
            <person name="Hirsch A."/>
        </authorList>
    </citation>
    <scope>NUCLEOTIDE SEQUENCE [LARGE SCALE GENOMIC DNA]</scope>
    <source>
        <strain evidence="7 8">55</strain>
    </source>
</reference>
<dbReference type="RefSeq" id="WP_007629216.1">
    <property type="nucleotide sequence ID" value="NZ_CP143053.1"/>
</dbReference>
<feature type="domain" description="Cardiolipin synthase N-terminal" evidence="6">
    <location>
        <begin position="28"/>
        <end position="70"/>
    </location>
</feature>
<accession>A0A177LCR3</accession>
<keyword evidence="5" id="KW-0472">Membrane</keyword>
<evidence type="ECO:0000256" key="2">
    <source>
        <dbReference type="ARBA" id="ARBA00022475"/>
    </source>
</evidence>
<evidence type="ECO:0000256" key="3">
    <source>
        <dbReference type="ARBA" id="ARBA00022692"/>
    </source>
</evidence>
<keyword evidence="3" id="KW-0812">Transmembrane</keyword>
<keyword evidence="2" id="KW-1003">Cell membrane</keyword>
<dbReference type="Proteomes" id="UP000295805">
    <property type="component" value="Unassembled WGS sequence"/>
</dbReference>
<comment type="caution">
    <text evidence="7">The sequence shown here is derived from an EMBL/GenBank/DDBJ whole genome shotgun (WGS) entry which is preliminary data.</text>
</comment>
<sequence>MARKKRISELNDAQRAGLWALVALQISLAVSAWADLAARPAAKINGSKGKWAAIIVVNFIGPILYFTRGRR</sequence>
<name>A0A177LCR3_9ACTN</name>